<dbReference type="Pfam" id="PF13676">
    <property type="entry name" value="TIR_2"/>
    <property type="match status" value="1"/>
</dbReference>
<accession>A0A267FHI7</accession>
<dbReference type="PANTHER" id="PTHR47508:SF4">
    <property type="match status" value="1"/>
</dbReference>
<dbReference type="PANTHER" id="PTHR47508">
    <property type="entry name" value="SAM DOMAIN-CONTAINING PROTEIN-RELATED"/>
    <property type="match status" value="1"/>
</dbReference>
<keyword evidence="1" id="KW-0677">Repeat</keyword>
<evidence type="ECO:0000256" key="2">
    <source>
        <dbReference type="SAM" id="MobiDB-lite"/>
    </source>
</evidence>
<dbReference type="OrthoDB" id="6273614at2759"/>
<dbReference type="Gene3D" id="3.40.50.10140">
    <property type="entry name" value="Toll/interleukin-1 receptor homology (TIR) domain"/>
    <property type="match status" value="1"/>
</dbReference>
<protein>
    <recommendedName>
        <fullName evidence="8">Roc domain-containing protein</fullName>
    </recommendedName>
</protein>
<dbReference type="Pfam" id="PF08477">
    <property type="entry name" value="Roc"/>
    <property type="match status" value="1"/>
</dbReference>
<feature type="region of interest" description="Disordered" evidence="2">
    <location>
        <begin position="1293"/>
        <end position="1316"/>
    </location>
</feature>
<dbReference type="PROSITE" id="PS50104">
    <property type="entry name" value="TIR"/>
    <property type="match status" value="1"/>
</dbReference>
<name>A0A267FHI7_9PLAT</name>
<dbReference type="Proteomes" id="UP000215902">
    <property type="component" value="Unassembled WGS sequence"/>
</dbReference>
<feature type="non-terminal residue" evidence="6">
    <location>
        <position position="1"/>
    </location>
</feature>
<dbReference type="SMART" id="SM00588">
    <property type="entry name" value="NEUZ"/>
    <property type="match status" value="1"/>
</dbReference>
<dbReference type="SUPFAM" id="SSF47986">
    <property type="entry name" value="DEATH domain"/>
    <property type="match status" value="1"/>
</dbReference>
<dbReference type="STRING" id="282301.A0A267FHI7"/>
<dbReference type="Gene3D" id="1.10.10.10">
    <property type="entry name" value="Winged helix-like DNA-binding domain superfamily/Winged helix DNA-binding domain"/>
    <property type="match status" value="1"/>
</dbReference>
<feature type="domain" description="Death" evidence="3">
    <location>
        <begin position="1065"/>
        <end position="1133"/>
    </location>
</feature>
<sequence length="1390" mass="151483">PSGPRNSAAASSEAGSRMQQPSPAAAPLRLHRVCGAGLSITDDRLSARRRDSCECEAVAFSAEPLQLNQWASFELQQQQQKQRREKRRELEDASAGGLRVGVTTLNPQSLQGRLPRYSYPPADWPDEDAVWVQPVPEGELHSGGRLTLHLNTSGQLHYFVDGEHRGSLLSYLPMRQAAQRPFWLLLDVYGSTRQVTSVPTNETPMEIISRGLGALEAYHRACESGTKPTYRTRLMLLGPPGAGKSSLKRALLGAFGGPDSALKPDSCIDLSSSCVFDAESSTGQAWQAVRATAAAAAAAGDLRSGSATQLMDLESVESLGDPSRRVAAAGLDSGGELDGEQAFLDDDEVNSAVAENIVQMLSSSAGGSGGGAGGSYKVNLTAASSVADLADLDSSVGGSSHLSVSGGVGDLTSRMVRPRLASSASSHMILPDSVASLVDSALQQQQQQTPLSQPRRRVRLNIWDFNGHSLYHTMHQMFLTHRAVYVFVFDLRCELDGQTEVPFVQRQDDMDETNCSRSSGHVGGSSFSLLDYMDYWFSLVHMQQQQQQQQQQPLEADRQTEPPASPPIFLVGTHRNELGGTAVEIEATVARIFLRIKEVLQYKPYFANIVDSFYALDLAEAGSGPSEEQMASFRRHCESVIRFQPYMGEVVPLKWLKLEQQIAQLVRKKNNIISLDRLSCICQEEGLSTLDELLPALNFFHDLGLIVYCGNRAATEPSVLTNTVILSPRWLLDLFSCVIAAKPVEENVTPKISEAYQRLIGSAILNECLLDRYWARHSHQKPLLIGLMEKFDLLALRVENSADSAMRGTTERSFYVPSLLRHRSTLNSPNCSSSVVFYMRFHHFLPDGLFQRLICRFIRWSQELGGRNPVLFSNAAWFFLDQEHDCSFELSAYRLAWIKVSVYRVTSSDLISEHPPTSCLSSEPPDVAVVAKLRKFLESTLEEIRQIWLKRVTFSLSVACPCGVACKRHSQEACQQQECLHFLSLDECLSSKLVCCGHRRLKTARWRRWFPNPQQSGGRGGRHPPPLIPYHVLSADIWNIEVQKGHCLPQWMKSAAKLLNGAPPGQDWQALAERLGYSSGDLHRFNEDLNPALILLADWVISAGNSDSAVDMAKACLVELGRCDIADAIDAEREDEGRLDAQVFISYQWDSQESVRLLRDLLERQGFACWMDVGQLGGGDLLNARIDKALRGCRCVLACVTPKFACSQACVRELCLADLLRKPIIPVMLERTVWPPPGSLSLVLSPYVYIDMNGVGGHGGSGRQADTQARYFEILAQVGKYAEPRLVSASQHSISTKNSLDHLTPTRGGGQHDLTPGSAAAAAAAAAAAVAAAAAAAAAAGRDNVSYTSDLSSAGNRTPTPGGAGGGGGAGGAPRSGAVSVRKCAVCSII</sequence>
<dbReference type="Pfam" id="PF07177">
    <property type="entry name" value="Neuralized"/>
    <property type="match status" value="1"/>
</dbReference>
<dbReference type="InterPro" id="IPR000488">
    <property type="entry name" value="Death_dom"/>
</dbReference>
<dbReference type="InterPro" id="IPR000157">
    <property type="entry name" value="TIR_dom"/>
</dbReference>
<dbReference type="EMBL" id="NIVC01001022">
    <property type="protein sequence ID" value="PAA73250.1"/>
    <property type="molecule type" value="Genomic_DNA"/>
</dbReference>
<evidence type="ECO:0000313" key="6">
    <source>
        <dbReference type="EMBL" id="PAA73250.1"/>
    </source>
</evidence>
<dbReference type="InterPro" id="IPR036388">
    <property type="entry name" value="WH-like_DNA-bd_sf"/>
</dbReference>
<evidence type="ECO:0000259" key="4">
    <source>
        <dbReference type="PROSITE" id="PS50104"/>
    </source>
</evidence>
<dbReference type="InterPro" id="IPR027417">
    <property type="entry name" value="P-loop_NTPase"/>
</dbReference>
<dbReference type="InterPro" id="IPR035897">
    <property type="entry name" value="Toll_tir_struct_dom_sf"/>
</dbReference>
<feature type="region of interest" description="Disordered" evidence="2">
    <location>
        <begin position="1"/>
        <end position="27"/>
    </location>
</feature>
<gene>
    <name evidence="6" type="ORF">BOX15_Mlig033033g1</name>
</gene>
<feature type="compositionally biased region" description="Polar residues" evidence="2">
    <location>
        <begin position="1347"/>
        <end position="1359"/>
    </location>
</feature>
<evidence type="ECO:0000259" key="3">
    <source>
        <dbReference type="PROSITE" id="PS50017"/>
    </source>
</evidence>
<dbReference type="InterPro" id="IPR043136">
    <property type="entry name" value="B30.2/SPRY_sf"/>
</dbReference>
<dbReference type="InterPro" id="IPR032171">
    <property type="entry name" value="COR-A"/>
</dbReference>
<feature type="domain" description="NHR" evidence="5">
    <location>
        <begin position="27"/>
        <end position="200"/>
    </location>
</feature>
<feature type="domain" description="TIR" evidence="4">
    <location>
        <begin position="1139"/>
        <end position="1283"/>
    </location>
</feature>
<feature type="compositionally biased region" description="Gly residues" evidence="2">
    <location>
        <begin position="1362"/>
        <end position="1374"/>
    </location>
</feature>
<dbReference type="SUPFAM" id="SSF52200">
    <property type="entry name" value="Toll/Interleukin receptor TIR domain"/>
    <property type="match status" value="1"/>
</dbReference>
<evidence type="ECO:0008006" key="8">
    <source>
        <dbReference type="Google" id="ProtNLM"/>
    </source>
</evidence>
<feature type="region of interest" description="Disordered" evidence="2">
    <location>
        <begin position="1347"/>
        <end position="1377"/>
    </location>
</feature>
<dbReference type="SUPFAM" id="SSF52540">
    <property type="entry name" value="P-loop containing nucleoside triphosphate hydrolases"/>
    <property type="match status" value="2"/>
</dbReference>
<dbReference type="Gene3D" id="3.40.50.300">
    <property type="entry name" value="P-loop containing nucleotide triphosphate hydrolases"/>
    <property type="match status" value="1"/>
</dbReference>
<dbReference type="Gene3D" id="1.10.533.10">
    <property type="entry name" value="Death Domain, Fas"/>
    <property type="match status" value="1"/>
</dbReference>
<dbReference type="InterPro" id="IPR006573">
    <property type="entry name" value="NHR_dom"/>
</dbReference>
<dbReference type="GO" id="GO:0007165">
    <property type="term" value="P:signal transduction"/>
    <property type="evidence" value="ECO:0007669"/>
    <property type="project" value="InterPro"/>
</dbReference>
<reference evidence="6 7" key="1">
    <citation type="submission" date="2017-06" db="EMBL/GenBank/DDBJ databases">
        <title>A platform for efficient transgenesis in Macrostomum lignano, a flatworm model organism for stem cell research.</title>
        <authorList>
            <person name="Berezikov E."/>
        </authorList>
    </citation>
    <scope>NUCLEOTIDE SEQUENCE [LARGE SCALE GENOMIC DNA]</scope>
    <source>
        <strain evidence="6">DV1</strain>
        <tissue evidence="6">Whole organism</tissue>
    </source>
</reference>
<dbReference type="Gene3D" id="2.60.120.920">
    <property type="match status" value="1"/>
</dbReference>
<evidence type="ECO:0000313" key="7">
    <source>
        <dbReference type="Proteomes" id="UP000215902"/>
    </source>
</evidence>
<dbReference type="Pfam" id="PF00531">
    <property type="entry name" value="Death"/>
    <property type="match status" value="1"/>
</dbReference>
<dbReference type="PROSITE" id="PS51065">
    <property type="entry name" value="NHR"/>
    <property type="match status" value="1"/>
</dbReference>
<comment type="caution">
    <text evidence="6">The sequence shown here is derived from an EMBL/GenBank/DDBJ whole genome shotgun (WGS) entry which is preliminary data.</text>
</comment>
<evidence type="ECO:0000256" key="1">
    <source>
        <dbReference type="ARBA" id="ARBA00022737"/>
    </source>
</evidence>
<proteinExistence type="predicted"/>
<keyword evidence="7" id="KW-1185">Reference proteome</keyword>
<feature type="region of interest" description="Disordered" evidence="2">
    <location>
        <begin position="547"/>
        <end position="566"/>
    </location>
</feature>
<dbReference type="InterPro" id="IPR011029">
    <property type="entry name" value="DEATH-like_dom_sf"/>
</dbReference>
<dbReference type="Pfam" id="PF16095">
    <property type="entry name" value="COR-A"/>
    <property type="match status" value="1"/>
</dbReference>
<dbReference type="PROSITE" id="PS50017">
    <property type="entry name" value="DEATH_DOMAIN"/>
    <property type="match status" value="1"/>
</dbReference>
<feature type="compositionally biased region" description="Polar residues" evidence="2">
    <location>
        <begin position="1"/>
        <end position="22"/>
    </location>
</feature>
<organism evidence="6 7">
    <name type="scientific">Macrostomum lignano</name>
    <dbReference type="NCBI Taxonomy" id="282301"/>
    <lineage>
        <taxon>Eukaryota</taxon>
        <taxon>Metazoa</taxon>
        <taxon>Spiralia</taxon>
        <taxon>Lophotrochozoa</taxon>
        <taxon>Platyhelminthes</taxon>
        <taxon>Rhabditophora</taxon>
        <taxon>Macrostomorpha</taxon>
        <taxon>Macrostomida</taxon>
        <taxon>Macrostomidae</taxon>
        <taxon>Macrostomum</taxon>
    </lineage>
</organism>
<evidence type="ECO:0000259" key="5">
    <source>
        <dbReference type="PROSITE" id="PS51065"/>
    </source>
</evidence>